<evidence type="ECO:0000313" key="9">
    <source>
        <dbReference type="EMBL" id="MXR35488.1"/>
    </source>
</evidence>
<dbReference type="EMBL" id="WSSB01000001">
    <property type="protein sequence ID" value="MXR35488.1"/>
    <property type="molecule type" value="Genomic_DNA"/>
</dbReference>
<feature type="domain" description="Biopterin-dependent aromatic amino acid hydroxylase family profile" evidence="8">
    <location>
        <begin position="1"/>
        <end position="259"/>
    </location>
</feature>
<dbReference type="PANTHER" id="PTHR11473">
    <property type="entry name" value="AROMATIC AMINO ACID HYDROXYLASE"/>
    <property type="match status" value="1"/>
</dbReference>
<proteinExistence type="inferred from homology"/>
<dbReference type="SUPFAM" id="SSF56534">
    <property type="entry name" value="Aromatic aminoacid monoxygenases, catalytic and oligomerization domains"/>
    <property type="match status" value="1"/>
</dbReference>
<dbReference type="PROSITE" id="PS51410">
    <property type="entry name" value="BH4_AAA_HYDROXYL_2"/>
    <property type="match status" value="1"/>
</dbReference>
<dbReference type="InterPro" id="IPR036951">
    <property type="entry name" value="ArAA_hydroxylase_sf"/>
</dbReference>
<dbReference type="InterPro" id="IPR036329">
    <property type="entry name" value="Aro-AA_hydroxylase_C_sf"/>
</dbReference>
<feature type="binding site" evidence="7">
    <location>
        <position position="180"/>
    </location>
    <ligand>
        <name>Fe cation</name>
        <dbReference type="ChEBI" id="CHEBI:24875"/>
    </ligand>
</feature>
<dbReference type="GO" id="GO:0004505">
    <property type="term" value="F:phenylalanine 4-monooxygenase activity"/>
    <property type="evidence" value="ECO:0007669"/>
    <property type="project" value="UniProtKB-EC"/>
</dbReference>
<accession>A0A845BJQ1</accession>
<dbReference type="NCBIfam" id="NF008877">
    <property type="entry name" value="PRK11913.1-2"/>
    <property type="match status" value="1"/>
</dbReference>
<feature type="binding site" evidence="7">
    <location>
        <position position="137"/>
    </location>
    <ligand>
        <name>Fe cation</name>
        <dbReference type="ChEBI" id="CHEBI:24875"/>
    </ligand>
</feature>
<feature type="binding site" evidence="7">
    <location>
        <position position="132"/>
    </location>
    <ligand>
        <name>Fe cation</name>
        <dbReference type="ChEBI" id="CHEBI:24875"/>
    </ligand>
</feature>
<dbReference type="CDD" id="cd00361">
    <property type="entry name" value="arom_aa_hydroxylase"/>
    <property type="match status" value="1"/>
</dbReference>
<comment type="caution">
    <text evidence="9">The sequence shown here is derived from an EMBL/GenBank/DDBJ whole genome shotgun (WGS) entry which is preliminary data.</text>
</comment>
<evidence type="ECO:0000256" key="1">
    <source>
        <dbReference type="ARBA" id="ARBA00001954"/>
    </source>
</evidence>
<comment type="cofactor">
    <cofactor evidence="1 7">
        <name>Fe(2+)</name>
        <dbReference type="ChEBI" id="CHEBI:29033"/>
    </cofactor>
</comment>
<comment type="similarity">
    <text evidence="2">Belongs to the biopterin-dependent aromatic amino acid hydroxylase family.</text>
</comment>
<gene>
    <name evidence="9" type="ORF">GQF02_00560</name>
</gene>
<evidence type="ECO:0000256" key="4">
    <source>
        <dbReference type="ARBA" id="ARBA00023002"/>
    </source>
</evidence>
<dbReference type="GO" id="GO:0005506">
    <property type="term" value="F:iron ion binding"/>
    <property type="evidence" value="ECO:0007669"/>
    <property type="project" value="InterPro"/>
</dbReference>
<dbReference type="EC" id="1.14.16.1" evidence="9"/>
<evidence type="ECO:0000259" key="8">
    <source>
        <dbReference type="PROSITE" id="PS51410"/>
    </source>
</evidence>
<name>A0A845BJQ1_9NEIS</name>
<keyword evidence="4 9" id="KW-0560">Oxidoreductase</keyword>
<keyword evidence="6 9" id="KW-0503">Monooxygenase</keyword>
<sequence length="259" mass="29560">MQSTDFPASTSKTSLPHVKTDIHHTPIPAYSACECETWRYLLSRQQTQWPDRACDEYLEALEATGLSPASIPQLADISDSIQHQTGWTIERVDGIVPDQIFFAMLAARVFPSTDFIRKPEDIDYTPAPDMFHDLVGHAPLLTHPRFSNFFQRFGEAGSAAFAQNHPARVWLARIYWYSVEFGLIRSRQGLRIYGAGILSSHQEVSYSLSDATTKHRFDLDHMAQTPYDVWHMQDTLFVIDSFDQLENEFARWTAHHGLA</sequence>
<dbReference type="PRINTS" id="PR00372">
    <property type="entry name" value="FYWHYDRXLASE"/>
</dbReference>
<dbReference type="InterPro" id="IPR001273">
    <property type="entry name" value="ArAA_hydroxylase"/>
</dbReference>
<dbReference type="Pfam" id="PF00351">
    <property type="entry name" value="Biopterin_H"/>
    <property type="match status" value="1"/>
</dbReference>
<evidence type="ECO:0000313" key="10">
    <source>
        <dbReference type="Proteomes" id="UP000467214"/>
    </source>
</evidence>
<reference evidence="9 10" key="1">
    <citation type="submission" date="2019-12" db="EMBL/GenBank/DDBJ databases">
        <title>Neisseriaceae gen. nov. sp. Genome sequencing and assembly.</title>
        <authorList>
            <person name="Liu Z."/>
            <person name="Li A."/>
        </authorList>
    </citation>
    <scope>NUCLEOTIDE SEQUENCE [LARGE SCALE GENOMIC DNA]</scope>
    <source>
        <strain evidence="9 10">B2N2-7</strain>
    </source>
</reference>
<keyword evidence="5 7" id="KW-0408">Iron</keyword>
<dbReference type="Proteomes" id="UP000467214">
    <property type="component" value="Unassembled WGS sequence"/>
</dbReference>
<evidence type="ECO:0000256" key="2">
    <source>
        <dbReference type="ARBA" id="ARBA00009712"/>
    </source>
</evidence>
<dbReference type="Gene3D" id="1.10.800.10">
    <property type="entry name" value="Aromatic amino acid hydroxylase"/>
    <property type="match status" value="1"/>
</dbReference>
<protein>
    <submittedName>
        <fullName evidence="9">Phenylalanine 4-monooxygenase</fullName>
        <ecNumber evidence="9">1.14.16.1</ecNumber>
    </submittedName>
</protein>
<dbReference type="AlphaFoldDB" id="A0A845BJQ1"/>
<dbReference type="PANTHER" id="PTHR11473:SF24">
    <property type="entry name" value="PHENYLALANINE-4-HYDROXYLASE"/>
    <property type="match status" value="1"/>
</dbReference>
<keyword evidence="10" id="KW-1185">Reference proteome</keyword>
<evidence type="ECO:0000256" key="7">
    <source>
        <dbReference type="PIRSR" id="PIRSR601273-2"/>
    </source>
</evidence>
<evidence type="ECO:0000256" key="3">
    <source>
        <dbReference type="ARBA" id="ARBA00022723"/>
    </source>
</evidence>
<evidence type="ECO:0000256" key="5">
    <source>
        <dbReference type="ARBA" id="ARBA00023004"/>
    </source>
</evidence>
<keyword evidence="3 7" id="KW-0479">Metal-binding</keyword>
<dbReference type="RefSeq" id="WP_160794146.1">
    <property type="nucleotide sequence ID" value="NZ_WSSB01000001.1"/>
</dbReference>
<evidence type="ECO:0000256" key="6">
    <source>
        <dbReference type="ARBA" id="ARBA00023033"/>
    </source>
</evidence>
<organism evidence="9 10">
    <name type="scientific">Craterilacuibacter sinensis</name>
    <dbReference type="NCBI Taxonomy" id="2686017"/>
    <lineage>
        <taxon>Bacteria</taxon>
        <taxon>Pseudomonadati</taxon>
        <taxon>Pseudomonadota</taxon>
        <taxon>Betaproteobacteria</taxon>
        <taxon>Neisseriales</taxon>
        <taxon>Neisseriaceae</taxon>
        <taxon>Craterilacuibacter</taxon>
    </lineage>
</organism>
<dbReference type="InterPro" id="IPR019774">
    <property type="entry name" value="Aromatic-AA_hydroxylase_C"/>
</dbReference>